<dbReference type="PANTHER" id="PTHR13887">
    <property type="entry name" value="GLUTATHIONE S-TRANSFERASE KAPPA"/>
    <property type="match status" value="1"/>
</dbReference>
<gene>
    <name evidence="2" type="ORF">LMG27952_02666</name>
</gene>
<evidence type="ECO:0000313" key="2">
    <source>
        <dbReference type="EMBL" id="CAD6532855.1"/>
    </source>
</evidence>
<evidence type="ECO:0000259" key="1">
    <source>
        <dbReference type="Pfam" id="PF01323"/>
    </source>
</evidence>
<reference evidence="2 3" key="1">
    <citation type="submission" date="2020-10" db="EMBL/GenBank/DDBJ databases">
        <authorList>
            <person name="Peeters C."/>
        </authorList>
    </citation>
    <scope>NUCLEOTIDE SEQUENCE [LARGE SCALE GENOMIC DNA]</scope>
    <source>
        <strain evidence="2 3">LMG 27952</strain>
    </source>
</reference>
<dbReference type="Gene3D" id="3.40.30.10">
    <property type="entry name" value="Glutaredoxin"/>
    <property type="match status" value="1"/>
</dbReference>
<dbReference type="Proteomes" id="UP000656319">
    <property type="component" value="Unassembled WGS sequence"/>
</dbReference>
<dbReference type="InterPro" id="IPR036249">
    <property type="entry name" value="Thioredoxin-like_sf"/>
</dbReference>
<organism evidence="2 3">
    <name type="scientific">Paraburkholderia hiiakae</name>
    <dbReference type="NCBI Taxonomy" id="1081782"/>
    <lineage>
        <taxon>Bacteria</taxon>
        <taxon>Pseudomonadati</taxon>
        <taxon>Pseudomonadota</taxon>
        <taxon>Betaproteobacteria</taxon>
        <taxon>Burkholderiales</taxon>
        <taxon>Burkholderiaceae</taxon>
        <taxon>Paraburkholderia</taxon>
    </lineage>
</organism>
<dbReference type="RefSeq" id="WP_201696402.1">
    <property type="nucleotide sequence ID" value="NZ_CAJHCQ010000006.1"/>
</dbReference>
<accession>A0ABM8NM38</accession>
<feature type="domain" description="DSBA-like thioredoxin" evidence="1">
    <location>
        <begin position="9"/>
        <end position="208"/>
    </location>
</feature>
<name>A0ABM8NM38_9BURK</name>
<dbReference type="SUPFAM" id="SSF52833">
    <property type="entry name" value="Thioredoxin-like"/>
    <property type="match status" value="1"/>
</dbReference>
<dbReference type="EMBL" id="CAJHCQ010000006">
    <property type="protein sequence ID" value="CAD6532855.1"/>
    <property type="molecule type" value="Genomic_DNA"/>
</dbReference>
<evidence type="ECO:0000313" key="3">
    <source>
        <dbReference type="Proteomes" id="UP000656319"/>
    </source>
</evidence>
<sequence>MKTGSYALVDVWLDFICPFSYVQLPVFDQLQAQYGDALKLRWRAFEICPDPAPPIDMDDETLIALCVEKVFPLARERQVELKLPKHKVPRTRKAFMTAFAARDAGKFEELQRAIFRAFFVAGVDIGDTSALLDIAYSCGLDKADVANLLRSSALENDIVADIRLAESVGVTGVPFALVSRSDGDIQNSASQTVGIHGTAPLEDFKDAISSLFPEGLPRASAG</sequence>
<proteinExistence type="predicted"/>
<dbReference type="InterPro" id="IPR001853">
    <property type="entry name" value="DSBA-like_thioredoxin_dom"/>
</dbReference>
<dbReference type="Pfam" id="PF01323">
    <property type="entry name" value="DSBA"/>
    <property type="match status" value="1"/>
</dbReference>
<comment type="caution">
    <text evidence="2">The sequence shown here is derived from an EMBL/GenBank/DDBJ whole genome shotgun (WGS) entry which is preliminary data.</text>
</comment>
<keyword evidence="3" id="KW-1185">Reference proteome</keyword>
<dbReference type="PANTHER" id="PTHR13887:SF41">
    <property type="entry name" value="THIOREDOXIN SUPERFAMILY PROTEIN"/>
    <property type="match status" value="1"/>
</dbReference>
<protein>
    <recommendedName>
        <fullName evidence="1">DSBA-like thioredoxin domain-containing protein</fullName>
    </recommendedName>
</protein>